<evidence type="ECO:0000256" key="2">
    <source>
        <dbReference type="ARBA" id="ARBA00009533"/>
    </source>
</evidence>
<evidence type="ECO:0000256" key="4">
    <source>
        <dbReference type="ARBA" id="ARBA00022898"/>
    </source>
</evidence>
<dbReference type="RefSeq" id="WP_223983697.1">
    <property type="nucleotide sequence ID" value="NZ_CAJZAG010000002.1"/>
</dbReference>
<protein>
    <recommendedName>
        <fullName evidence="9">Pyridoxal-dependent decarboxylase</fullName>
    </recommendedName>
</protein>
<name>A0ABM8WJG5_9BURK</name>
<gene>
    <name evidence="7" type="ORF">LMG32289_01400</name>
</gene>
<dbReference type="EMBL" id="CAJZAG010000002">
    <property type="protein sequence ID" value="CAG9167479.1"/>
    <property type="molecule type" value="Genomic_DNA"/>
</dbReference>
<comment type="caution">
    <text evidence="7">The sequence shown here is derived from an EMBL/GenBank/DDBJ whole genome shotgun (WGS) entry which is preliminary data.</text>
</comment>
<evidence type="ECO:0000256" key="5">
    <source>
        <dbReference type="ARBA" id="ARBA00023239"/>
    </source>
</evidence>
<dbReference type="Pfam" id="PF00282">
    <property type="entry name" value="Pyridoxal_deC"/>
    <property type="match status" value="1"/>
</dbReference>
<evidence type="ECO:0000256" key="3">
    <source>
        <dbReference type="ARBA" id="ARBA00022793"/>
    </source>
</evidence>
<keyword evidence="3" id="KW-0210">Decarboxylase</keyword>
<dbReference type="SUPFAM" id="SSF53383">
    <property type="entry name" value="PLP-dependent transferases"/>
    <property type="match status" value="1"/>
</dbReference>
<keyword evidence="8" id="KW-1185">Reference proteome</keyword>
<keyword evidence="5 6" id="KW-0456">Lyase</keyword>
<comment type="cofactor">
    <cofactor evidence="1 6">
        <name>pyridoxal 5'-phosphate</name>
        <dbReference type="ChEBI" id="CHEBI:597326"/>
    </cofactor>
</comment>
<dbReference type="InterPro" id="IPR015422">
    <property type="entry name" value="PyrdxlP-dep_Trfase_small"/>
</dbReference>
<dbReference type="PANTHER" id="PTHR11999">
    <property type="entry name" value="GROUP II PYRIDOXAL-5-PHOSPHATE DECARBOXYLASE"/>
    <property type="match status" value="1"/>
</dbReference>
<dbReference type="PANTHER" id="PTHR11999:SF70">
    <property type="entry name" value="MIP05841P"/>
    <property type="match status" value="1"/>
</dbReference>
<sequence length="453" mass="48417">MEESFTDSLLQEAFLRSILYLRSLRNRARVAYPKAIQRLDELRHPLPRKGLDGMAILSRLDEIGSPATDVATRGSRPGHAAKVAPSATIAASWLAAVWGQHAFRANASVGSTLEDVSLQWLGDLLRMPENTAGALVNGMPMATFTALASARHALLARVGWDIEANGLHGAPELRVVASEDIPATVLGALSLLGLGRHRIVTVPTDRRGRIQPECLPELDPLTIVCIQAGNPSTGDFDPAAEVCRLARNAGAWVHVEGGLGLWALAHRDFDTLTYGLNEADSWATDIRVWLDLPQESGIVLVRDTSCLQAAMSGTAVLAADVWAALLSLGRDGIADRIEQSSLYARTLAEGLAKAGYEVLNEVVLDVVLISLGSVETTRAVINMLRADGATWCDETTWQGRVAMRISVAGLASGKGDKGLTGDVEGGVRMIVRAAEKVRCDTSPLSIFNLMEGP</sequence>
<accession>A0ABM8WJG5</accession>
<dbReference type="InterPro" id="IPR015424">
    <property type="entry name" value="PyrdxlP-dep_Trfase"/>
</dbReference>
<organism evidence="7 8">
    <name type="scientific">Cupriavidus pampae</name>
    <dbReference type="NCBI Taxonomy" id="659251"/>
    <lineage>
        <taxon>Bacteria</taxon>
        <taxon>Pseudomonadati</taxon>
        <taxon>Pseudomonadota</taxon>
        <taxon>Betaproteobacteria</taxon>
        <taxon>Burkholderiales</taxon>
        <taxon>Burkholderiaceae</taxon>
        <taxon>Cupriavidus</taxon>
    </lineage>
</organism>
<dbReference type="Gene3D" id="3.40.640.10">
    <property type="entry name" value="Type I PLP-dependent aspartate aminotransferase-like (Major domain)"/>
    <property type="match status" value="1"/>
</dbReference>
<evidence type="ECO:0000313" key="7">
    <source>
        <dbReference type="EMBL" id="CAG9167479.1"/>
    </source>
</evidence>
<dbReference type="Gene3D" id="3.90.1150.10">
    <property type="entry name" value="Aspartate Aminotransferase, domain 1"/>
    <property type="match status" value="1"/>
</dbReference>
<evidence type="ECO:0008006" key="9">
    <source>
        <dbReference type="Google" id="ProtNLM"/>
    </source>
</evidence>
<keyword evidence="4 6" id="KW-0663">Pyridoxal phosphate</keyword>
<dbReference type="InterPro" id="IPR010977">
    <property type="entry name" value="Aromatic_deC"/>
</dbReference>
<evidence type="ECO:0000256" key="6">
    <source>
        <dbReference type="RuleBase" id="RU000382"/>
    </source>
</evidence>
<proteinExistence type="inferred from homology"/>
<evidence type="ECO:0000313" key="8">
    <source>
        <dbReference type="Proteomes" id="UP000706525"/>
    </source>
</evidence>
<evidence type="ECO:0000256" key="1">
    <source>
        <dbReference type="ARBA" id="ARBA00001933"/>
    </source>
</evidence>
<dbReference type="InterPro" id="IPR015421">
    <property type="entry name" value="PyrdxlP-dep_Trfase_major"/>
</dbReference>
<dbReference type="Proteomes" id="UP000706525">
    <property type="component" value="Unassembled WGS sequence"/>
</dbReference>
<dbReference type="InterPro" id="IPR002129">
    <property type="entry name" value="PyrdxlP-dep_de-COase"/>
</dbReference>
<reference evidence="7 8" key="1">
    <citation type="submission" date="2021-08" db="EMBL/GenBank/DDBJ databases">
        <authorList>
            <person name="Peeters C."/>
        </authorList>
    </citation>
    <scope>NUCLEOTIDE SEQUENCE [LARGE SCALE GENOMIC DNA]</scope>
    <source>
        <strain evidence="7 8">LMG 32289</strain>
    </source>
</reference>
<comment type="similarity">
    <text evidence="2 6">Belongs to the group II decarboxylase family.</text>
</comment>